<evidence type="ECO:0000313" key="3">
    <source>
        <dbReference type="Proteomes" id="UP001149079"/>
    </source>
</evidence>
<sequence length="586" mass="66570">MDVTALTFTECLPSILDDISNSCFVSVDYELSGVAFAPSGPRLKTQTIEQRYVQTKEVAERYQILQVGLTTCHEDKEKATYTLKPYNINLSPITHREMDLNRDWTMGSRSIEFLLANNFSIDHMCKYGVRYLSREEEVLAIKRATERSQVRLPTECLDVKKDEPETLAFLEDVREQVNDWLAQGEERDLREEYLNIPPPQAVGLMPDSPVHLTRMQKSLVHQLINEEYPTLTTRNMSTFVQIQMRDLDYDKLLFEGRLHTKMERIRKHIGFRWIAEALVGGNLEELEPEAFQPLVTREPALTIEERALECKQLADKVKRRLKENRPVLIGHNMFCDLLFFYRSFIGPLPDTLAEFQTVIHELFPVLADTKYLATHDCGSLNPNSSLEELNTRLAGMENPKIEIDPRFSKYHFQKSAHEAGYDSLLTAMVFIKLAGIIRGGGSGIFAKDSPGETTAPSLAASVMATPGNATSRSEFNDFFDTENELFDTENELFDTEDELFDIENELFGTESELLPPIPADDIAESGTSLADGSELMTFLVNWGILLPRQGDSFWGVYGNKLRVFGTQERIVKLGEVPVEEDLLLAL</sequence>
<dbReference type="Pfam" id="PF04857">
    <property type="entry name" value="CAF1"/>
    <property type="match status" value="1"/>
</dbReference>
<reference evidence="2" key="1">
    <citation type="submission" date="2022-11" db="EMBL/GenBank/DDBJ databases">
        <authorList>
            <person name="Petersen C."/>
        </authorList>
    </citation>
    <scope>NUCLEOTIDE SEQUENCE</scope>
    <source>
        <strain evidence="2">IBT 22155</strain>
    </source>
</reference>
<evidence type="ECO:0008006" key="4">
    <source>
        <dbReference type="Google" id="ProtNLM"/>
    </source>
</evidence>
<dbReference type="PANTHER" id="PTHR15092:SF22">
    <property type="entry name" value="POLY(A)-SPECIFIC RIBONUCLEASE PNLDC1"/>
    <property type="match status" value="1"/>
</dbReference>
<dbReference type="InterPro" id="IPR012337">
    <property type="entry name" value="RNaseH-like_sf"/>
</dbReference>
<dbReference type="EMBL" id="JAPQKL010000008">
    <property type="protein sequence ID" value="KAJ5120704.1"/>
    <property type="molecule type" value="Genomic_DNA"/>
</dbReference>
<comment type="caution">
    <text evidence="2">The sequence shown here is derived from an EMBL/GenBank/DDBJ whole genome shotgun (WGS) entry which is preliminary data.</text>
</comment>
<dbReference type="GO" id="GO:0003723">
    <property type="term" value="F:RNA binding"/>
    <property type="evidence" value="ECO:0007669"/>
    <property type="project" value="TreeGrafter"/>
</dbReference>
<dbReference type="GO" id="GO:1990431">
    <property type="term" value="P:priRNA 3'-end processing"/>
    <property type="evidence" value="ECO:0007669"/>
    <property type="project" value="TreeGrafter"/>
</dbReference>
<organism evidence="2 3">
    <name type="scientific">Penicillium bovifimosum</name>
    <dbReference type="NCBI Taxonomy" id="126998"/>
    <lineage>
        <taxon>Eukaryota</taxon>
        <taxon>Fungi</taxon>
        <taxon>Dikarya</taxon>
        <taxon>Ascomycota</taxon>
        <taxon>Pezizomycotina</taxon>
        <taxon>Eurotiomycetes</taxon>
        <taxon>Eurotiomycetidae</taxon>
        <taxon>Eurotiales</taxon>
        <taxon>Aspergillaceae</taxon>
        <taxon>Penicillium</taxon>
    </lineage>
</organism>
<comment type="similarity">
    <text evidence="1">Belongs to the CAF1 family.</text>
</comment>
<dbReference type="RefSeq" id="XP_056517208.1">
    <property type="nucleotide sequence ID" value="XM_056670835.1"/>
</dbReference>
<dbReference type="GO" id="GO:0005634">
    <property type="term" value="C:nucleus"/>
    <property type="evidence" value="ECO:0007669"/>
    <property type="project" value="TreeGrafter"/>
</dbReference>
<dbReference type="Gene3D" id="3.30.420.10">
    <property type="entry name" value="Ribonuclease H-like superfamily/Ribonuclease H"/>
    <property type="match status" value="2"/>
</dbReference>
<proteinExistence type="inferred from homology"/>
<evidence type="ECO:0000256" key="1">
    <source>
        <dbReference type="ARBA" id="ARBA00008372"/>
    </source>
</evidence>
<dbReference type="GO" id="GO:1990432">
    <property type="term" value="P:siRNA 3'-end processing"/>
    <property type="evidence" value="ECO:0007669"/>
    <property type="project" value="TreeGrafter"/>
</dbReference>
<dbReference type="AlphaFoldDB" id="A0A9W9GIY7"/>
<dbReference type="GO" id="GO:0000289">
    <property type="term" value="P:nuclear-transcribed mRNA poly(A) tail shortening"/>
    <property type="evidence" value="ECO:0007669"/>
    <property type="project" value="TreeGrafter"/>
</dbReference>
<dbReference type="PANTHER" id="PTHR15092">
    <property type="entry name" value="POLY A -SPECIFIC RIBONUCLEASE/TARGET OF EGR1, MEMBER 1"/>
    <property type="match status" value="1"/>
</dbReference>
<dbReference type="Proteomes" id="UP001149079">
    <property type="component" value="Unassembled WGS sequence"/>
</dbReference>
<dbReference type="SUPFAM" id="SSF53098">
    <property type="entry name" value="Ribonuclease H-like"/>
    <property type="match status" value="1"/>
</dbReference>
<dbReference type="GeneID" id="81410006"/>
<reference evidence="2" key="2">
    <citation type="journal article" date="2023" name="IMA Fungus">
        <title>Comparative genomic study of the Penicillium genus elucidates a diverse pangenome and 15 lateral gene transfer events.</title>
        <authorList>
            <person name="Petersen C."/>
            <person name="Sorensen T."/>
            <person name="Nielsen M.R."/>
            <person name="Sondergaard T.E."/>
            <person name="Sorensen J.L."/>
            <person name="Fitzpatrick D.A."/>
            <person name="Frisvad J.C."/>
            <person name="Nielsen K.L."/>
        </authorList>
    </citation>
    <scope>NUCLEOTIDE SEQUENCE</scope>
    <source>
        <strain evidence="2">IBT 22155</strain>
    </source>
</reference>
<keyword evidence="3" id="KW-1185">Reference proteome</keyword>
<evidence type="ECO:0000313" key="2">
    <source>
        <dbReference type="EMBL" id="KAJ5120704.1"/>
    </source>
</evidence>
<gene>
    <name evidence="2" type="ORF">N7515_010092</name>
</gene>
<dbReference type="OrthoDB" id="1432093at2759"/>
<accession>A0A9W9GIY7</accession>
<dbReference type="GO" id="GO:0000175">
    <property type="term" value="F:3'-5'-RNA exonuclease activity"/>
    <property type="evidence" value="ECO:0007669"/>
    <property type="project" value="TreeGrafter"/>
</dbReference>
<dbReference type="InterPro" id="IPR036397">
    <property type="entry name" value="RNaseH_sf"/>
</dbReference>
<dbReference type="InterPro" id="IPR006941">
    <property type="entry name" value="RNase_CAF1"/>
</dbReference>
<dbReference type="InterPro" id="IPR051181">
    <property type="entry name" value="CAF1_poly(A)_ribonucleases"/>
</dbReference>
<protein>
    <recommendedName>
        <fullName evidence="4">CAF1-domain-containing protein</fullName>
    </recommendedName>
</protein>
<name>A0A9W9GIY7_9EURO</name>